<dbReference type="SMART" id="SM00116">
    <property type="entry name" value="CBS"/>
    <property type="match status" value="2"/>
</dbReference>
<dbReference type="Gene3D" id="3.10.129.10">
    <property type="entry name" value="Hotdog Thioesterase"/>
    <property type="match status" value="1"/>
</dbReference>
<dbReference type="Proteomes" id="UP000766904">
    <property type="component" value="Unassembled WGS sequence"/>
</dbReference>
<gene>
    <name evidence="5" type="ORF">CV102_06035</name>
</gene>
<dbReference type="RefSeq" id="WP_148856975.1">
    <property type="nucleotide sequence ID" value="NZ_PHNJ01000002.1"/>
</dbReference>
<feature type="region of interest" description="Disordered" evidence="3">
    <location>
        <begin position="103"/>
        <end position="124"/>
    </location>
</feature>
<evidence type="ECO:0000313" key="5">
    <source>
        <dbReference type="EMBL" id="TYL39841.1"/>
    </source>
</evidence>
<protein>
    <submittedName>
        <fullName evidence="5">Dehydratase</fullName>
    </submittedName>
</protein>
<dbReference type="InterPro" id="IPR029069">
    <property type="entry name" value="HotDog_dom_sf"/>
</dbReference>
<dbReference type="InterPro" id="IPR002539">
    <property type="entry name" value="MaoC-like_dom"/>
</dbReference>
<dbReference type="OrthoDB" id="51509at2157"/>
<evidence type="ECO:0000256" key="2">
    <source>
        <dbReference type="PROSITE-ProRule" id="PRU00703"/>
    </source>
</evidence>
<feature type="domain" description="CBS" evidence="4">
    <location>
        <begin position="11"/>
        <end position="66"/>
    </location>
</feature>
<dbReference type="InterPro" id="IPR051257">
    <property type="entry name" value="Diverse_CBS-Domain"/>
</dbReference>
<evidence type="ECO:0000256" key="1">
    <source>
        <dbReference type="ARBA" id="ARBA00023122"/>
    </source>
</evidence>
<keyword evidence="1 2" id="KW-0129">CBS domain</keyword>
<dbReference type="SUPFAM" id="SSF54637">
    <property type="entry name" value="Thioesterase/thiol ester dehydrase-isomerase"/>
    <property type="match status" value="1"/>
</dbReference>
<evidence type="ECO:0000259" key="4">
    <source>
        <dbReference type="PROSITE" id="PS51371"/>
    </source>
</evidence>
<proteinExistence type="predicted"/>
<dbReference type="InterPro" id="IPR000644">
    <property type="entry name" value="CBS_dom"/>
</dbReference>
<dbReference type="Gene3D" id="3.10.580.10">
    <property type="entry name" value="CBS-domain"/>
    <property type="match status" value="1"/>
</dbReference>
<reference evidence="5" key="1">
    <citation type="submission" date="2017-11" db="EMBL/GenBank/DDBJ databases">
        <authorList>
            <person name="Kajale S.C."/>
            <person name="Sharma A."/>
        </authorList>
    </citation>
    <scope>NUCLEOTIDE SEQUENCE</scope>
    <source>
        <strain evidence="5">LS1_42</strain>
    </source>
</reference>
<organism evidence="5 6">
    <name type="scientific">Natronococcus pandeyae</name>
    <dbReference type="NCBI Taxonomy" id="2055836"/>
    <lineage>
        <taxon>Archaea</taxon>
        <taxon>Methanobacteriati</taxon>
        <taxon>Methanobacteriota</taxon>
        <taxon>Stenosarchaea group</taxon>
        <taxon>Halobacteria</taxon>
        <taxon>Halobacteriales</taxon>
        <taxon>Natrialbaceae</taxon>
        <taxon>Natronococcus</taxon>
    </lineage>
</organism>
<feature type="domain" description="CBS" evidence="4">
    <location>
        <begin position="75"/>
        <end position="148"/>
    </location>
</feature>
<evidence type="ECO:0000256" key="3">
    <source>
        <dbReference type="SAM" id="MobiDB-lite"/>
    </source>
</evidence>
<dbReference type="EMBL" id="PHNJ01000002">
    <property type="protein sequence ID" value="TYL39841.1"/>
    <property type="molecule type" value="Genomic_DNA"/>
</dbReference>
<dbReference type="Pfam" id="PF01575">
    <property type="entry name" value="MaoC_dehydratas"/>
    <property type="match status" value="1"/>
</dbReference>
<dbReference type="InterPro" id="IPR046342">
    <property type="entry name" value="CBS_dom_sf"/>
</dbReference>
<accession>A0A8J8Q5S3</accession>
<dbReference type="CDD" id="cd03449">
    <property type="entry name" value="R_hydratase"/>
    <property type="match status" value="1"/>
</dbReference>
<dbReference type="PANTHER" id="PTHR43080:SF2">
    <property type="entry name" value="CBS DOMAIN-CONTAINING PROTEIN"/>
    <property type="match status" value="1"/>
</dbReference>
<dbReference type="AlphaFoldDB" id="A0A8J8Q5S3"/>
<keyword evidence="6" id="KW-1185">Reference proteome</keyword>
<dbReference type="Pfam" id="PF00571">
    <property type="entry name" value="CBS"/>
    <property type="match status" value="2"/>
</dbReference>
<dbReference type="PROSITE" id="PS51371">
    <property type="entry name" value="CBS"/>
    <property type="match status" value="2"/>
</dbReference>
<dbReference type="PANTHER" id="PTHR43080">
    <property type="entry name" value="CBS DOMAIN-CONTAINING PROTEIN CBSX3, MITOCHONDRIAL"/>
    <property type="match status" value="1"/>
</dbReference>
<evidence type="ECO:0000313" key="6">
    <source>
        <dbReference type="Proteomes" id="UP000766904"/>
    </source>
</evidence>
<comment type="caution">
    <text evidence="5">The sequence shown here is derived from an EMBL/GenBank/DDBJ whole genome shotgun (WGS) entry which is preliminary data.</text>
</comment>
<dbReference type="SUPFAM" id="SSF54631">
    <property type="entry name" value="CBS-domain pair"/>
    <property type="match status" value="1"/>
</dbReference>
<name>A0A8J8Q5S3_9EURY</name>
<sequence>MHRTIPVSEIMVTDVVTARPDATVADAATLMRDNQVSSVVVVRDDRPVGIVTEGDFATCLCDRQDLAGIEIADVMSRPVETIGAHASIVDAVERLRAVGLEHLPVVESDDSDGDGSGADERENGDGELVGILTTMELSYFVPHLIHHVGGTDAEHPRRQVRSDTLYERDDWTFDYHGEDESTVSVGDVATFSKPITVEDVETFAEVTGDTNRLHLDADYAAETRFGKPIVHGVLANGLISAALARLPGLTIYLSQESSFLAPLSIGDRATAVCEVVDDLGRSKYRIETTVRDDGDEVVLEGDAVVLVDELPPESVLEQAATA</sequence>